<sequence>MPECFALTGVWWCLSLHQWHVLHPIVVSEFIELQSPLIPP</sequence>
<dbReference type="EMBL" id="CAIN01000077">
    <property type="protein sequence ID" value="CCI22220.1"/>
    <property type="molecule type" value="Genomic_DNA"/>
</dbReference>
<name>I4HJJ6_MICAE</name>
<evidence type="ECO:0000313" key="2">
    <source>
        <dbReference type="Proteomes" id="UP000005291"/>
    </source>
</evidence>
<dbReference type="AlphaFoldDB" id="I4HJJ6"/>
<dbReference type="Proteomes" id="UP000005291">
    <property type="component" value="Unassembled WGS sequence"/>
</dbReference>
<comment type="caution">
    <text evidence="1">The sequence shown here is derived from an EMBL/GenBank/DDBJ whole genome shotgun (WGS) entry which is preliminary data.</text>
</comment>
<organism evidence="1 2">
    <name type="scientific">Microcystis aeruginosa PCC 9808</name>
    <dbReference type="NCBI Taxonomy" id="1160284"/>
    <lineage>
        <taxon>Bacteria</taxon>
        <taxon>Bacillati</taxon>
        <taxon>Cyanobacteriota</taxon>
        <taxon>Cyanophyceae</taxon>
        <taxon>Oscillatoriophycideae</taxon>
        <taxon>Chroococcales</taxon>
        <taxon>Microcystaceae</taxon>
        <taxon>Microcystis</taxon>
    </lineage>
</organism>
<evidence type="ECO:0000313" key="1">
    <source>
        <dbReference type="EMBL" id="CCI22220.1"/>
    </source>
</evidence>
<gene>
    <name evidence="1" type="ORF">MICAG_1680005</name>
</gene>
<proteinExistence type="predicted"/>
<protein>
    <submittedName>
        <fullName evidence="1">Uncharacterized protein</fullName>
    </submittedName>
</protein>
<accession>I4HJJ6</accession>
<dbReference type="HOGENOM" id="CLU_3292446_0_0_3"/>
<reference evidence="1 2" key="1">
    <citation type="submission" date="2012-04" db="EMBL/GenBank/DDBJ databases">
        <authorList>
            <person name="Genoscope - CEA"/>
        </authorList>
    </citation>
    <scope>NUCLEOTIDE SEQUENCE [LARGE SCALE GENOMIC DNA]</scope>
    <source>
        <strain evidence="1 2">9808</strain>
    </source>
</reference>